<proteinExistence type="predicted"/>
<evidence type="ECO:0000313" key="1">
    <source>
        <dbReference type="EMBL" id="MQS17106.1"/>
    </source>
</evidence>
<organism evidence="1 2">
    <name type="scientific">Streptomyces kaniharaensis</name>
    <dbReference type="NCBI Taxonomy" id="212423"/>
    <lineage>
        <taxon>Bacteria</taxon>
        <taxon>Bacillati</taxon>
        <taxon>Actinomycetota</taxon>
        <taxon>Actinomycetes</taxon>
        <taxon>Kitasatosporales</taxon>
        <taxon>Streptomycetaceae</taxon>
        <taxon>Streptomyces</taxon>
    </lineage>
</organism>
<protein>
    <submittedName>
        <fullName evidence="1">Pyridoxamine 5'-phosphate oxidase family protein</fullName>
    </submittedName>
</protein>
<accession>A0A6N7KZI6</accession>
<dbReference type="Proteomes" id="UP000450000">
    <property type="component" value="Unassembled WGS sequence"/>
</dbReference>
<sequence length="134" mass="13845">MTAEFTPLDESQCLRLLGGTAVGRLVYTVGALPAVMPVRYRIAADGSVLLHTNAGSEIARAVTDAVVAFEASELSETDGSGWSVTVLGRAGVTSDIAASHPVPAPLSTADWVTIRIRPELVSGRSLPASPACEV</sequence>
<dbReference type="InterPro" id="IPR012349">
    <property type="entry name" value="Split_barrel_FMN-bd"/>
</dbReference>
<evidence type="ECO:0000313" key="2">
    <source>
        <dbReference type="Proteomes" id="UP000450000"/>
    </source>
</evidence>
<comment type="caution">
    <text evidence="1">The sequence shown here is derived from an EMBL/GenBank/DDBJ whole genome shotgun (WGS) entry which is preliminary data.</text>
</comment>
<dbReference type="Gene3D" id="2.30.110.10">
    <property type="entry name" value="Electron Transport, Fmn-binding Protein, Chain A"/>
    <property type="match status" value="1"/>
</dbReference>
<keyword evidence="2" id="KW-1185">Reference proteome</keyword>
<dbReference type="InterPro" id="IPR024747">
    <property type="entry name" value="Pyridox_Oxase-rel"/>
</dbReference>
<gene>
    <name evidence="1" type="ORF">F7Q99_34200</name>
</gene>
<dbReference type="OrthoDB" id="3212118at2"/>
<dbReference type="RefSeq" id="WP_153469079.1">
    <property type="nucleotide sequence ID" value="NZ_WBOF01000003.1"/>
</dbReference>
<dbReference type="Pfam" id="PF12900">
    <property type="entry name" value="Pyridox_ox_2"/>
    <property type="match status" value="1"/>
</dbReference>
<dbReference type="EMBL" id="WBOF01000003">
    <property type="protein sequence ID" value="MQS17106.1"/>
    <property type="molecule type" value="Genomic_DNA"/>
</dbReference>
<dbReference type="AlphaFoldDB" id="A0A6N7KZI6"/>
<name>A0A6N7KZI6_9ACTN</name>
<dbReference type="SUPFAM" id="SSF50475">
    <property type="entry name" value="FMN-binding split barrel"/>
    <property type="match status" value="1"/>
</dbReference>
<reference evidence="1 2" key="1">
    <citation type="submission" date="2019-09" db="EMBL/GenBank/DDBJ databases">
        <title>Genome Sequences of Streptomyces kaniharaensis ATCC 21070.</title>
        <authorList>
            <person name="Zhu W."/>
            <person name="De Crecy-Lagard V."/>
            <person name="Richards N.G."/>
        </authorList>
    </citation>
    <scope>NUCLEOTIDE SEQUENCE [LARGE SCALE GENOMIC DNA]</scope>
    <source>
        <strain evidence="1 2">SF-557</strain>
    </source>
</reference>